<keyword evidence="7" id="KW-0106">Calcium</keyword>
<dbReference type="Proteomes" id="UP000095766">
    <property type="component" value="Unassembled WGS sequence"/>
</dbReference>
<keyword evidence="11" id="KW-0732">Signal</keyword>
<reference evidence="15 18" key="2">
    <citation type="journal article" date="2019" name="Nat. Med.">
        <title>A library of human gut bacterial isolates paired with longitudinal multiomics data enables mechanistic microbiome research.</title>
        <authorList>
            <person name="Poyet M."/>
            <person name="Groussin M."/>
            <person name="Gibbons S.M."/>
            <person name="Avila-Pacheco J."/>
            <person name="Jiang X."/>
            <person name="Kearney S.M."/>
            <person name="Perrotta A.R."/>
            <person name="Berdy B."/>
            <person name="Zhao S."/>
            <person name="Lieberman T.D."/>
            <person name="Swanson P.K."/>
            <person name="Smith M."/>
            <person name="Roesemann S."/>
            <person name="Alexander J.E."/>
            <person name="Rich S.A."/>
            <person name="Livny J."/>
            <person name="Vlamakis H."/>
            <person name="Clish C."/>
            <person name="Bullock K."/>
            <person name="Deik A."/>
            <person name="Scott J."/>
            <person name="Pierce K.A."/>
            <person name="Xavier R.J."/>
            <person name="Alm E.J."/>
        </authorList>
    </citation>
    <scope>NUCLEOTIDE SEQUENCE [LARGE SCALE GENOMIC DNA]</scope>
    <source>
        <strain evidence="15 18">BIOML-A5</strain>
    </source>
</reference>
<evidence type="ECO:0000313" key="18">
    <source>
        <dbReference type="Proteomes" id="UP000462376"/>
    </source>
</evidence>
<dbReference type="InterPro" id="IPR006103">
    <property type="entry name" value="Glyco_hydro_2_cat"/>
</dbReference>
<dbReference type="InterPro" id="IPR008979">
    <property type="entry name" value="Galactose-bd-like_sf"/>
</dbReference>
<reference evidence="13 17" key="3">
    <citation type="submission" date="2019-06" db="EMBL/GenBank/DDBJ databases">
        <title>Complete genome sequence of Bacteroides uniformis NBRC 113350.</title>
        <authorList>
            <person name="Miura T."/>
            <person name="Furukawa M."/>
            <person name="Shimamura M."/>
            <person name="Ohyama Y."/>
            <person name="Yamazoe A."/>
            <person name="Kawasaki H."/>
        </authorList>
    </citation>
    <scope>NUCLEOTIDE SEQUENCE [LARGE SCALE GENOMIC DNA]</scope>
    <source>
        <strain evidence="13 17">NBRC 113350</strain>
    </source>
</reference>
<evidence type="ECO:0000256" key="5">
    <source>
        <dbReference type="ARBA" id="ARBA00012756"/>
    </source>
</evidence>
<dbReference type="InterPro" id="IPR050347">
    <property type="entry name" value="Bact_Beta-galactosidase"/>
</dbReference>
<accession>A0A139KJ80</accession>
<feature type="signal peptide" evidence="11">
    <location>
        <begin position="1"/>
        <end position="20"/>
    </location>
</feature>
<gene>
    <name evidence="14" type="primary">lacZ_7</name>
    <name evidence="13" type="synonym">lacZ_3</name>
    <name evidence="13" type="ORF">Bun01g_04650</name>
    <name evidence="14" type="ORF">ERS852510_02782</name>
    <name evidence="15" type="ORF">GAP47_10175</name>
</gene>
<dbReference type="RefSeq" id="WP_009037688.1">
    <property type="nucleotide sequence ID" value="NZ_AP019724.1"/>
</dbReference>
<evidence type="ECO:0000259" key="12">
    <source>
        <dbReference type="SMART" id="SM01038"/>
    </source>
</evidence>
<dbReference type="STRING" id="820.ERS852554_01383"/>
<protein>
    <recommendedName>
        <fullName evidence="5 10">Beta-galactosidase</fullName>
        <ecNumber evidence="5 10">3.2.1.23</ecNumber>
    </recommendedName>
    <alternativeName>
        <fullName evidence="9 10">Lactase</fullName>
    </alternativeName>
</protein>
<name>A0A139KJ80_BACUN</name>
<proteinExistence type="inferred from homology"/>
<dbReference type="InterPro" id="IPR023230">
    <property type="entry name" value="Glyco_hydro_2_CS"/>
</dbReference>
<dbReference type="EMBL" id="AP019724">
    <property type="protein sequence ID" value="BBK86095.1"/>
    <property type="molecule type" value="Genomic_DNA"/>
</dbReference>
<evidence type="ECO:0000256" key="7">
    <source>
        <dbReference type="ARBA" id="ARBA00022837"/>
    </source>
</evidence>
<dbReference type="Pfam" id="PF16353">
    <property type="entry name" value="LacZ_4"/>
    <property type="match status" value="1"/>
</dbReference>
<evidence type="ECO:0000256" key="6">
    <source>
        <dbReference type="ARBA" id="ARBA00022801"/>
    </source>
</evidence>
<evidence type="ECO:0000313" key="14">
    <source>
        <dbReference type="EMBL" id="CUP96200.1"/>
    </source>
</evidence>
<dbReference type="Pfam" id="PF02929">
    <property type="entry name" value="Bgal_small_N"/>
    <property type="match status" value="1"/>
</dbReference>
<dbReference type="SUPFAM" id="SSF51445">
    <property type="entry name" value="(Trans)glycosidases"/>
    <property type="match status" value="1"/>
</dbReference>
<dbReference type="KEGG" id="bun:Bun01g_04650"/>
<reference evidence="14 16" key="1">
    <citation type="submission" date="2015-09" db="EMBL/GenBank/DDBJ databases">
        <authorList>
            <consortium name="Pathogen Informatics"/>
        </authorList>
    </citation>
    <scope>NUCLEOTIDE SEQUENCE [LARGE SCALE GENOMIC DNA]</scope>
    <source>
        <strain evidence="14 16">2789STDY5834898</strain>
    </source>
</reference>
<dbReference type="InterPro" id="IPR013783">
    <property type="entry name" value="Ig-like_fold"/>
</dbReference>
<dbReference type="GO" id="GO:0009341">
    <property type="term" value="C:beta-galactosidase complex"/>
    <property type="evidence" value="ECO:0007669"/>
    <property type="project" value="InterPro"/>
</dbReference>
<dbReference type="InterPro" id="IPR017853">
    <property type="entry name" value="GH"/>
</dbReference>
<dbReference type="SMART" id="SM01038">
    <property type="entry name" value="Bgal_small_N"/>
    <property type="match status" value="1"/>
</dbReference>
<dbReference type="GO" id="GO:0004565">
    <property type="term" value="F:beta-galactosidase activity"/>
    <property type="evidence" value="ECO:0007669"/>
    <property type="project" value="UniProtKB-EC"/>
</dbReference>
<dbReference type="GO" id="GO:0030246">
    <property type="term" value="F:carbohydrate binding"/>
    <property type="evidence" value="ECO:0007669"/>
    <property type="project" value="InterPro"/>
</dbReference>
<dbReference type="Pfam" id="PF00703">
    <property type="entry name" value="Glyco_hydro_2"/>
    <property type="match status" value="1"/>
</dbReference>
<dbReference type="InterPro" id="IPR036156">
    <property type="entry name" value="Beta-gal/glucu_dom_sf"/>
</dbReference>
<evidence type="ECO:0000256" key="2">
    <source>
        <dbReference type="ARBA" id="ARBA00001913"/>
    </source>
</evidence>
<feature type="chain" id="PRO_5014531043" description="Beta-galactosidase" evidence="11">
    <location>
        <begin position="21"/>
        <end position="1078"/>
    </location>
</feature>
<evidence type="ECO:0000313" key="17">
    <source>
        <dbReference type="Proteomes" id="UP000320533"/>
    </source>
</evidence>
<dbReference type="Gene3D" id="2.70.98.10">
    <property type="match status" value="1"/>
</dbReference>
<evidence type="ECO:0000256" key="3">
    <source>
        <dbReference type="ARBA" id="ARBA00007401"/>
    </source>
</evidence>
<dbReference type="PATRIC" id="fig|820.27.peg.102"/>
<dbReference type="SUPFAM" id="SSF74650">
    <property type="entry name" value="Galactose mutarotase-like"/>
    <property type="match status" value="1"/>
</dbReference>
<evidence type="ECO:0000313" key="16">
    <source>
        <dbReference type="Proteomes" id="UP000095766"/>
    </source>
</evidence>
<dbReference type="SUPFAM" id="SSF49303">
    <property type="entry name" value="beta-Galactosidase/glucuronidase domain"/>
    <property type="match status" value="2"/>
</dbReference>
<keyword evidence="8 10" id="KW-0326">Glycosidase</keyword>
<dbReference type="Gene3D" id="2.60.40.10">
    <property type="entry name" value="Immunoglobulins"/>
    <property type="match status" value="2"/>
</dbReference>
<dbReference type="InterPro" id="IPR006101">
    <property type="entry name" value="Glyco_hydro_2"/>
</dbReference>
<evidence type="ECO:0000313" key="13">
    <source>
        <dbReference type="EMBL" id="BBK86095.1"/>
    </source>
</evidence>
<dbReference type="SUPFAM" id="SSF49785">
    <property type="entry name" value="Galactose-binding domain-like"/>
    <property type="match status" value="1"/>
</dbReference>
<evidence type="ECO:0000313" key="15">
    <source>
        <dbReference type="EMBL" id="KAB4236469.1"/>
    </source>
</evidence>
<dbReference type="PROSITE" id="PS00719">
    <property type="entry name" value="GLYCOSYL_HYDROL_F2_1"/>
    <property type="match status" value="1"/>
</dbReference>
<dbReference type="InterPro" id="IPR014718">
    <property type="entry name" value="GH-type_carb-bd"/>
</dbReference>
<dbReference type="Proteomes" id="UP000462376">
    <property type="component" value="Unassembled WGS sequence"/>
</dbReference>
<organism evidence="14 16">
    <name type="scientific">Bacteroides uniformis</name>
    <dbReference type="NCBI Taxonomy" id="820"/>
    <lineage>
        <taxon>Bacteria</taxon>
        <taxon>Pseudomonadati</taxon>
        <taxon>Bacteroidota</taxon>
        <taxon>Bacteroidia</taxon>
        <taxon>Bacteroidales</taxon>
        <taxon>Bacteroidaceae</taxon>
        <taxon>Bacteroides</taxon>
    </lineage>
</organism>
<dbReference type="Proteomes" id="UP000320533">
    <property type="component" value="Chromosome"/>
</dbReference>
<evidence type="ECO:0000256" key="4">
    <source>
        <dbReference type="ARBA" id="ARBA00011245"/>
    </source>
</evidence>
<dbReference type="EMBL" id="WCTL01000008">
    <property type="protein sequence ID" value="KAB4236469.1"/>
    <property type="molecule type" value="Genomic_DNA"/>
</dbReference>
<keyword evidence="6 10" id="KW-0378">Hydrolase</keyword>
<comment type="similarity">
    <text evidence="3 10">Belongs to the glycosyl hydrolase 2 family.</text>
</comment>
<dbReference type="InterPro" id="IPR032312">
    <property type="entry name" value="LacZ_4"/>
</dbReference>
<dbReference type="InterPro" id="IPR011013">
    <property type="entry name" value="Gal_mutarotase_sf_dom"/>
</dbReference>
<dbReference type="PANTHER" id="PTHR46323">
    <property type="entry name" value="BETA-GALACTOSIDASE"/>
    <property type="match status" value="1"/>
</dbReference>
<evidence type="ECO:0000256" key="1">
    <source>
        <dbReference type="ARBA" id="ARBA00001412"/>
    </source>
</evidence>
<dbReference type="PROSITE" id="PS00608">
    <property type="entry name" value="GLYCOSYL_HYDROL_F2_2"/>
    <property type="match status" value="1"/>
</dbReference>
<dbReference type="GO" id="GO:0005990">
    <property type="term" value="P:lactose catabolic process"/>
    <property type="evidence" value="ECO:0007669"/>
    <property type="project" value="TreeGrafter"/>
</dbReference>
<dbReference type="Pfam" id="PF02836">
    <property type="entry name" value="Glyco_hydro_2_C"/>
    <property type="match status" value="1"/>
</dbReference>
<dbReference type="EC" id="3.2.1.23" evidence="5 10"/>
<feature type="domain" description="Beta galactosidase small chain/" evidence="12">
    <location>
        <begin position="783"/>
        <end position="1061"/>
    </location>
</feature>
<dbReference type="Gene3D" id="3.20.20.80">
    <property type="entry name" value="Glycosidases"/>
    <property type="match status" value="1"/>
</dbReference>
<evidence type="ECO:0000256" key="10">
    <source>
        <dbReference type="RuleBase" id="RU361154"/>
    </source>
</evidence>
<dbReference type="AlphaFoldDB" id="A0A139KJ80"/>
<evidence type="ECO:0000256" key="11">
    <source>
        <dbReference type="SAM" id="SignalP"/>
    </source>
</evidence>
<comment type="subunit">
    <text evidence="4">Monomer.</text>
</comment>
<dbReference type="Gene3D" id="2.60.120.260">
    <property type="entry name" value="Galactose-binding domain-like"/>
    <property type="match status" value="1"/>
</dbReference>
<evidence type="ECO:0000256" key="9">
    <source>
        <dbReference type="ARBA" id="ARBA00032230"/>
    </source>
</evidence>
<comment type="cofactor">
    <cofactor evidence="2">
        <name>Ca(2+)</name>
        <dbReference type="ChEBI" id="CHEBI:29108"/>
    </cofactor>
</comment>
<dbReference type="InterPro" id="IPR006102">
    <property type="entry name" value="Ig-like_GH2"/>
</dbReference>
<dbReference type="InterPro" id="IPR006104">
    <property type="entry name" value="Glyco_hydro_2_N"/>
</dbReference>
<dbReference type="PRINTS" id="PR00132">
    <property type="entry name" value="GLHYDRLASE2"/>
</dbReference>
<evidence type="ECO:0000256" key="8">
    <source>
        <dbReference type="ARBA" id="ARBA00023295"/>
    </source>
</evidence>
<dbReference type="PANTHER" id="PTHR46323:SF2">
    <property type="entry name" value="BETA-GALACTOSIDASE"/>
    <property type="match status" value="1"/>
</dbReference>
<sequence length="1078" mass="123128">MNKIHSICTLALMLPLCAFAQYDGTPMNKTGDTKKAETAVRTDKYPHSDNDWENFDVLHINRLPSAATFMAYTTKEKAVKNDKSQSEYFQSLNGTWKFQFVPRSDQRPMDFFEKGHDVSGWGNIKVPANWEMEGYGHPFYVGAGYGIKRNPPLIAVENSPVGSYKRTFNVPANWKGKQIVLHFGGVASAFYVWVNGEKVGYSQDSKTPSEFDITPYAVTGQNEIAVQVFKFSDGYYLEDQDYWRFAGIQRDVYLYARPNIHVRDFEVVTDLDNEYKDADFHLYVELDNAQNSQRTQTPKVKGAEVEVSLTDKEGKVIYTERQRAKDNKLHFLKHIETPLLWSAEKPNLYQMMITLRANGQTQYICRNIGFRKSEIKHAQLLVNGQPVYIKGVNRHEHDPYHGHVVDEASMIRDLELMKQNNINSVRTSHYPNDPRWYELCDIYGMYVVDEANIESHGMGYKPDQCLANQPEWQKAFIDRTERMFERDKNHPCVIIWSLGNETGSGCNFQATYAWIHAHDRSQRPVHSEDSGKNRPFTDIFCPMYKKIDVLINHALYLPTMPLILCEYAHAMGNSVGNLQDYWDIIEKYPSLQGGHIWDWVDQGLYNKTDDGKFYWAYGGDLAPEGTPSSANFCMNGLIAADRTLKPHIHEVKRVYQNMAFRLLDYHEGLVELRNKFFFTNLNDFDFTWRLEGNGEVLAQGRIDNVDLPAQQTGVFRTQFPTIHSTEGVEYYLNFYASQKRDEGLLKAGTQLAAEQVKLPFYKAVTPKAASGNVTASDSEALLVLTAGNVSVGFDKATGALCSFKEGKEEMIKEALRPNFWRPVTDNDMGNDMNKTLRPWREAGRGAKLTSLEKTALDKDGYEVVSHYRLPEEVAGSEFIVRYRFSPRGSLDVNCTFIPANDTLPLMPRMGVSITLNKQYDQMAWLGRGPHENYCDRNGSSFVGLYKGSVAEQYFAYDRPQENGNKTDVRWMSLTDLKGNGLMVIGAPTISGSAYLFPTEDLDEPGTRKSQRHISDIQPKDMVTWNIDFKQMGVGGDTSWGAYPHQPYLIPARKMEFSFRLCPAQEKGVKENQRYLEMK</sequence>
<dbReference type="EMBL" id="CZAO01000013">
    <property type="protein sequence ID" value="CUP96200.1"/>
    <property type="molecule type" value="Genomic_DNA"/>
</dbReference>
<dbReference type="FunFam" id="3.20.20.80:FF:000121">
    <property type="entry name" value="Beta-galactosidase"/>
    <property type="match status" value="1"/>
</dbReference>
<dbReference type="InterPro" id="IPR004199">
    <property type="entry name" value="B-gal_small/dom_5"/>
</dbReference>
<comment type="catalytic activity">
    <reaction evidence="1 10">
        <text>Hydrolysis of terminal non-reducing beta-D-galactose residues in beta-D-galactosides.</text>
        <dbReference type="EC" id="3.2.1.23"/>
    </reaction>
</comment>
<dbReference type="InterPro" id="IPR023232">
    <property type="entry name" value="Glyco_hydro_2_AS"/>
</dbReference>
<dbReference type="Pfam" id="PF02837">
    <property type="entry name" value="Glyco_hydro_2_N"/>
    <property type="match status" value="1"/>
</dbReference>